<dbReference type="RefSeq" id="XP_046041666.1">
    <property type="nucleotide sequence ID" value="XM_046200475.1"/>
</dbReference>
<feature type="region of interest" description="Disordered" evidence="2">
    <location>
        <begin position="1"/>
        <end position="63"/>
    </location>
</feature>
<feature type="region of interest" description="Disordered" evidence="2">
    <location>
        <begin position="344"/>
        <end position="430"/>
    </location>
</feature>
<dbReference type="OrthoDB" id="4754366at2759"/>
<organism evidence="3 4">
    <name type="scientific">Fusarium redolens</name>
    <dbReference type="NCBI Taxonomy" id="48865"/>
    <lineage>
        <taxon>Eukaryota</taxon>
        <taxon>Fungi</taxon>
        <taxon>Dikarya</taxon>
        <taxon>Ascomycota</taxon>
        <taxon>Pezizomycotina</taxon>
        <taxon>Sordariomycetes</taxon>
        <taxon>Hypocreomycetidae</taxon>
        <taxon>Hypocreales</taxon>
        <taxon>Nectriaceae</taxon>
        <taxon>Fusarium</taxon>
        <taxon>Fusarium redolens species complex</taxon>
    </lineage>
</organism>
<dbReference type="AlphaFoldDB" id="A0A9P9JKT4"/>
<keyword evidence="4" id="KW-1185">Reference proteome</keyword>
<reference evidence="3" key="1">
    <citation type="journal article" date="2021" name="Nat. Commun.">
        <title>Genetic determinants of endophytism in the Arabidopsis root mycobiome.</title>
        <authorList>
            <person name="Mesny F."/>
            <person name="Miyauchi S."/>
            <person name="Thiergart T."/>
            <person name="Pickel B."/>
            <person name="Atanasova L."/>
            <person name="Karlsson M."/>
            <person name="Huettel B."/>
            <person name="Barry K.W."/>
            <person name="Haridas S."/>
            <person name="Chen C."/>
            <person name="Bauer D."/>
            <person name="Andreopoulos W."/>
            <person name="Pangilinan J."/>
            <person name="LaButti K."/>
            <person name="Riley R."/>
            <person name="Lipzen A."/>
            <person name="Clum A."/>
            <person name="Drula E."/>
            <person name="Henrissat B."/>
            <person name="Kohler A."/>
            <person name="Grigoriev I.V."/>
            <person name="Martin F.M."/>
            <person name="Hacquard S."/>
        </authorList>
    </citation>
    <scope>NUCLEOTIDE SEQUENCE</scope>
    <source>
        <strain evidence="3">MPI-CAGE-AT-0023</strain>
    </source>
</reference>
<feature type="coiled-coil region" evidence="1">
    <location>
        <begin position="474"/>
        <end position="522"/>
    </location>
</feature>
<name>A0A9P9JKT4_FUSRE</name>
<feature type="compositionally biased region" description="Basic residues" evidence="2">
    <location>
        <begin position="44"/>
        <end position="54"/>
    </location>
</feature>
<dbReference type="GeneID" id="70230429"/>
<evidence type="ECO:0000313" key="3">
    <source>
        <dbReference type="EMBL" id="KAH7210895.1"/>
    </source>
</evidence>
<protein>
    <submittedName>
        <fullName evidence="3">Uncharacterized protein</fullName>
    </submittedName>
</protein>
<evidence type="ECO:0000256" key="1">
    <source>
        <dbReference type="SAM" id="Coils"/>
    </source>
</evidence>
<comment type="caution">
    <text evidence="3">The sequence shown here is derived from an EMBL/GenBank/DDBJ whole genome shotgun (WGS) entry which is preliminary data.</text>
</comment>
<sequence>MSAPQSNKRHASGAHENESIKKRGRPSRSELASTIPEDAINRVQARRMLRRHPPVRSSGDEDSFDYDDLVSWRVEEHWDVDDDAAVDQQWDQLELKDSSRDMNSPQYASLFLLFKISLRLFKITPNTLVSPLFALRYQAVSKNNFSNEWIMSKTFCDRLMSLMVHPCWEDDIYLLALALKWTVICRLDSRRKWLSGYQNSCPALQSLFDEAEGYKGKRLPIPYHEMHEQARDRASREGESPSEFSDLLYQVGEAVYRDKTVRPKVEPEYEAVWGFLALPLTVWDLRVLSKVVDSMNFRPEWNYSVEDALKGWKAENSGHELPTQDKLSLVYEFSQKNVFRHMRIRKRKAPTDAGNDEEQRPDSSPFNDENESEQGIIFSPPKIQRPGADGASDESRPVDDNNSDSPLILQRHSHDDDNDDDVDGTFDTGVWDNSEEFVPQTTHESDAFRSHGPTVSETLPRQPAASTIHASHQDRKILSEISDLKRENKELRESQKRHDELMITMQSQLESMQSELRELSQRNQAFNPPQNNQQSTILFNKPATESESILDAPDLWDRLSSEGVTVYEAYGGGWAGEGDLEVM</sequence>
<accession>A0A9P9JKT4</accession>
<dbReference type="Proteomes" id="UP000720189">
    <property type="component" value="Unassembled WGS sequence"/>
</dbReference>
<gene>
    <name evidence="3" type="ORF">BKA55DRAFT_698024</name>
</gene>
<keyword evidence="1" id="KW-0175">Coiled coil</keyword>
<evidence type="ECO:0000256" key="2">
    <source>
        <dbReference type="SAM" id="MobiDB-lite"/>
    </source>
</evidence>
<proteinExistence type="predicted"/>
<evidence type="ECO:0000313" key="4">
    <source>
        <dbReference type="Proteomes" id="UP000720189"/>
    </source>
</evidence>
<dbReference type="EMBL" id="JAGMUX010000031">
    <property type="protein sequence ID" value="KAH7210895.1"/>
    <property type="molecule type" value="Genomic_DNA"/>
</dbReference>